<reference evidence="2 3" key="1">
    <citation type="submission" date="2019-09" db="EMBL/GenBank/DDBJ databases">
        <authorList>
            <person name="Brejova B."/>
        </authorList>
    </citation>
    <scope>NUCLEOTIDE SEQUENCE [LARGE SCALE GENOMIC DNA]</scope>
</reference>
<dbReference type="AlphaFoldDB" id="A0A5E8BWD0"/>
<dbReference type="GeneID" id="43582174"/>
<feature type="compositionally biased region" description="Low complexity" evidence="1">
    <location>
        <begin position="82"/>
        <end position="99"/>
    </location>
</feature>
<evidence type="ECO:0000313" key="3">
    <source>
        <dbReference type="Proteomes" id="UP000398389"/>
    </source>
</evidence>
<feature type="compositionally biased region" description="Basic and acidic residues" evidence="1">
    <location>
        <begin position="65"/>
        <end position="77"/>
    </location>
</feature>
<name>A0A5E8BWD0_9ASCO</name>
<accession>A0A5E8BWD0</accession>
<feature type="region of interest" description="Disordered" evidence="1">
    <location>
        <begin position="65"/>
        <end position="99"/>
    </location>
</feature>
<dbReference type="OrthoDB" id="4085733at2759"/>
<protein>
    <submittedName>
        <fullName evidence="2">Uncharacterized protein</fullName>
    </submittedName>
</protein>
<dbReference type="EMBL" id="CABVLU010000003">
    <property type="protein sequence ID" value="VVT53005.1"/>
    <property type="molecule type" value="Genomic_DNA"/>
</dbReference>
<keyword evidence="3" id="KW-1185">Reference proteome</keyword>
<dbReference type="RefSeq" id="XP_031853965.1">
    <property type="nucleotide sequence ID" value="XM_031998074.1"/>
</dbReference>
<gene>
    <name evidence="2" type="ORF">SAPINGB_P003356</name>
</gene>
<evidence type="ECO:0000313" key="2">
    <source>
        <dbReference type="EMBL" id="VVT53005.1"/>
    </source>
</evidence>
<proteinExistence type="predicted"/>
<sequence length="99" mass="10730">MDSARLNAIIENTYIPSGNNKKSDAVPAHHPSLIMLDNQTDTTHHLKCGCCGGACITENAWWDKKKSVDSEDTDRPSYRRGSSSSSISTVSSYSSSSGY</sequence>
<evidence type="ECO:0000256" key="1">
    <source>
        <dbReference type="SAM" id="MobiDB-lite"/>
    </source>
</evidence>
<organism evidence="2 3">
    <name type="scientific">Magnusiomyces paraingens</name>
    <dbReference type="NCBI Taxonomy" id="2606893"/>
    <lineage>
        <taxon>Eukaryota</taxon>
        <taxon>Fungi</taxon>
        <taxon>Dikarya</taxon>
        <taxon>Ascomycota</taxon>
        <taxon>Saccharomycotina</taxon>
        <taxon>Dipodascomycetes</taxon>
        <taxon>Dipodascales</taxon>
        <taxon>Dipodascaceae</taxon>
        <taxon>Magnusiomyces</taxon>
    </lineage>
</organism>
<dbReference type="Proteomes" id="UP000398389">
    <property type="component" value="Unassembled WGS sequence"/>
</dbReference>